<name>A0A8H6FV23_9LECA</name>
<proteinExistence type="predicted"/>
<dbReference type="EMBL" id="JACCJC010000025">
    <property type="protein sequence ID" value="KAF6235223.1"/>
    <property type="molecule type" value="Genomic_DNA"/>
</dbReference>
<dbReference type="Proteomes" id="UP000578531">
    <property type="component" value="Unassembled WGS sequence"/>
</dbReference>
<dbReference type="AlphaFoldDB" id="A0A8H6FV23"/>
<dbReference type="GeneID" id="59288078"/>
<dbReference type="RefSeq" id="XP_037164594.1">
    <property type="nucleotide sequence ID" value="XM_037308328.1"/>
</dbReference>
<sequence>MKCITSYPGVIRTLNTIRKALKDTDGAAADDEETLQRLNHLGVVLPHLQALHSEESSRRQDHVIWHAANACYEQLKRFIVKHEKLLPDIGPAADKCNPRTAFRWTQWPLSTSTEVGKLWKQIEHDLMATNLALSVHAMLVLA</sequence>
<gene>
    <name evidence="1" type="ORF">HO173_006417</name>
</gene>
<evidence type="ECO:0000313" key="2">
    <source>
        <dbReference type="Proteomes" id="UP000578531"/>
    </source>
</evidence>
<organism evidence="1 2">
    <name type="scientific">Letharia columbiana</name>
    <dbReference type="NCBI Taxonomy" id="112416"/>
    <lineage>
        <taxon>Eukaryota</taxon>
        <taxon>Fungi</taxon>
        <taxon>Dikarya</taxon>
        <taxon>Ascomycota</taxon>
        <taxon>Pezizomycotina</taxon>
        <taxon>Lecanoromycetes</taxon>
        <taxon>OSLEUM clade</taxon>
        <taxon>Lecanoromycetidae</taxon>
        <taxon>Lecanorales</taxon>
        <taxon>Lecanorineae</taxon>
        <taxon>Parmeliaceae</taxon>
        <taxon>Letharia</taxon>
    </lineage>
</organism>
<keyword evidence="2" id="KW-1185">Reference proteome</keyword>
<comment type="caution">
    <text evidence="1">The sequence shown here is derived from an EMBL/GenBank/DDBJ whole genome shotgun (WGS) entry which is preliminary data.</text>
</comment>
<accession>A0A8H6FV23</accession>
<evidence type="ECO:0000313" key="1">
    <source>
        <dbReference type="EMBL" id="KAF6235223.1"/>
    </source>
</evidence>
<reference evidence="1 2" key="1">
    <citation type="journal article" date="2020" name="Genomics">
        <title>Complete, high-quality genomes from long-read metagenomic sequencing of two wolf lichen thalli reveals enigmatic genome architecture.</title>
        <authorList>
            <person name="McKenzie S.K."/>
            <person name="Walston R.F."/>
            <person name="Allen J.L."/>
        </authorList>
    </citation>
    <scope>NUCLEOTIDE SEQUENCE [LARGE SCALE GENOMIC DNA]</scope>
    <source>
        <strain evidence="1">WasteWater2</strain>
    </source>
</reference>
<protein>
    <submittedName>
        <fullName evidence="1">Uncharacterized protein</fullName>
    </submittedName>
</protein>